<feature type="region of interest" description="Disordered" evidence="2">
    <location>
        <begin position="228"/>
        <end position="261"/>
    </location>
</feature>
<comment type="caution">
    <text evidence="3">The sequence shown here is derived from an EMBL/GenBank/DDBJ whole genome shotgun (WGS) entry which is preliminary data.</text>
</comment>
<dbReference type="RefSeq" id="WP_220489663.1">
    <property type="nucleotide sequence ID" value="NZ_JACGWV010000001.1"/>
</dbReference>
<dbReference type="PANTHER" id="PTHR28047:SF5">
    <property type="entry name" value="PROTEIN DCG1"/>
    <property type="match status" value="1"/>
</dbReference>
<sequence>MSAPSAGPPGPTILVVNCNTTTAMTDAIAAVAAGAASPGTAVVGLTPSWGPASAEGYFESYVTALAVLDAVLAHPDPYDAVVMAGYGEHGREGMRQAIDVPVVDITEASAFLACLVAHRFGVVTTVATAVPGIEDSLRNAGVLSRSAGVVAADVPVLDIEADVEQTAAALESAGARLVAGGADALVLGCAGFAGLDVALERRLGVPVLDGVAGAVRLAESLVALGKTTSTAGPYRRPDPAKAWAGRRPGGSPDHEPRVTRA</sequence>
<dbReference type="InterPro" id="IPR015942">
    <property type="entry name" value="Asp/Glu/hydantoin_racemase"/>
</dbReference>
<dbReference type="GO" id="GO:0047661">
    <property type="term" value="F:amino-acid racemase activity"/>
    <property type="evidence" value="ECO:0007669"/>
    <property type="project" value="InterPro"/>
</dbReference>
<gene>
    <name evidence="3" type="ORF">FHX71_002424</name>
</gene>
<accession>A0A7W3PEE6</accession>
<evidence type="ECO:0000313" key="4">
    <source>
        <dbReference type="Proteomes" id="UP000540568"/>
    </source>
</evidence>
<dbReference type="Pfam" id="PF01177">
    <property type="entry name" value="Asp_Glu_race"/>
    <property type="match status" value="1"/>
</dbReference>
<dbReference type="EMBL" id="JACGWV010000001">
    <property type="protein sequence ID" value="MBA8808482.1"/>
    <property type="molecule type" value="Genomic_DNA"/>
</dbReference>
<comment type="similarity">
    <text evidence="1">Belongs to the HyuE racemase family.</text>
</comment>
<dbReference type="Gene3D" id="3.40.50.12500">
    <property type="match status" value="1"/>
</dbReference>
<keyword evidence="3" id="KW-0413">Isomerase</keyword>
<dbReference type="EC" id="5.1.99.3" evidence="3"/>
<evidence type="ECO:0000256" key="2">
    <source>
        <dbReference type="SAM" id="MobiDB-lite"/>
    </source>
</evidence>
<dbReference type="InterPro" id="IPR052186">
    <property type="entry name" value="Hydantoin_racemase-like"/>
</dbReference>
<dbReference type="GO" id="GO:0047653">
    <property type="term" value="F:allantoin racemase activity"/>
    <property type="evidence" value="ECO:0007669"/>
    <property type="project" value="UniProtKB-EC"/>
</dbReference>
<proteinExistence type="inferred from homology"/>
<evidence type="ECO:0000256" key="1">
    <source>
        <dbReference type="ARBA" id="ARBA00038414"/>
    </source>
</evidence>
<organism evidence="3 4">
    <name type="scientific">Promicromonospora sukumoe</name>
    <dbReference type="NCBI Taxonomy" id="88382"/>
    <lineage>
        <taxon>Bacteria</taxon>
        <taxon>Bacillati</taxon>
        <taxon>Actinomycetota</taxon>
        <taxon>Actinomycetes</taxon>
        <taxon>Micrococcales</taxon>
        <taxon>Promicromonosporaceae</taxon>
        <taxon>Promicromonospora</taxon>
    </lineage>
</organism>
<protein>
    <submittedName>
        <fullName evidence="3">Allantoin racemase</fullName>
        <ecNumber evidence="3">5.1.99.3</ecNumber>
    </submittedName>
</protein>
<dbReference type="AlphaFoldDB" id="A0A7W3PEE6"/>
<evidence type="ECO:0000313" key="3">
    <source>
        <dbReference type="EMBL" id="MBA8808482.1"/>
    </source>
</evidence>
<feature type="compositionally biased region" description="Basic and acidic residues" evidence="2">
    <location>
        <begin position="252"/>
        <end position="261"/>
    </location>
</feature>
<name>A0A7W3PEE6_9MICO</name>
<reference evidence="3 4" key="1">
    <citation type="submission" date="2020-07" db="EMBL/GenBank/DDBJ databases">
        <title>Sequencing the genomes of 1000 actinobacteria strains.</title>
        <authorList>
            <person name="Klenk H.-P."/>
        </authorList>
    </citation>
    <scope>NUCLEOTIDE SEQUENCE [LARGE SCALE GENOMIC DNA]</scope>
    <source>
        <strain evidence="3 4">DSM 44121</strain>
    </source>
</reference>
<dbReference type="PANTHER" id="PTHR28047">
    <property type="entry name" value="PROTEIN DCG1"/>
    <property type="match status" value="1"/>
</dbReference>
<dbReference type="InterPro" id="IPR053714">
    <property type="entry name" value="Iso_Racemase_Enz_sf"/>
</dbReference>
<keyword evidence="4" id="KW-1185">Reference proteome</keyword>
<dbReference type="Proteomes" id="UP000540568">
    <property type="component" value="Unassembled WGS sequence"/>
</dbReference>